<dbReference type="EMBL" id="GGEC01083531">
    <property type="protein sequence ID" value="MBX64015.1"/>
    <property type="molecule type" value="Transcribed_RNA"/>
</dbReference>
<dbReference type="AlphaFoldDB" id="A0A2P2QAM0"/>
<accession>A0A2P2QAM0</accession>
<sequence length="24" mass="2534">MGKMKISLSGPVPVLLMAQCPVFS</sequence>
<name>A0A2P2QAM0_RHIMU</name>
<evidence type="ECO:0000313" key="1">
    <source>
        <dbReference type="EMBL" id="MBX64015.1"/>
    </source>
</evidence>
<proteinExistence type="predicted"/>
<organism evidence="1">
    <name type="scientific">Rhizophora mucronata</name>
    <name type="common">Asiatic mangrove</name>
    <dbReference type="NCBI Taxonomy" id="61149"/>
    <lineage>
        <taxon>Eukaryota</taxon>
        <taxon>Viridiplantae</taxon>
        <taxon>Streptophyta</taxon>
        <taxon>Embryophyta</taxon>
        <taxon>Tracheophyta</taxon>
        <taxon>Spermatophyta</taxon>
        <taxon>Magnoliopsida</taxon>
        <taxon>eudicotyledons</taxon>
        <taxon>Gunneridae</taxon>
        <taxon>Pentapetalae</taxon>
        <taxon>rosids</taxon>
        <taxon>fabids</taxon>
        <taxon>Malpighiales</taxon>
        <taxon>Rhizophoraceae</taxon>
        <taxon>Rhizophora</taxon>
    </lineage>
</organism>
<protein>
    <submittedName>
        <fullName evidence="1">Uncharacterized protein</fullName>
    </submittedName>
</protein>
<reference evidence="1" key="1">
    <citation type="submission" date="2018-02" db="EMBL/GenBank/DDBJ databases">
        <title>Rhizophora mucronata_Transcriptome.</title>
        <authorList>
            <person name="Meera S.P."/>
            <person name="Sreeshan A."/>
            <person name="Augustine A."/>
        </authorList>
    </citation>
    <scope>NUCLEOTIDE SEQUENCE</scope>
    <source>
        <tissue evidence="1">Leaf</tissue>
    </source>
</reference>